<proteinExistence type="predicted"/>
<dbReference type="AlphaFoldDB" id="A0A1A9W6Z8"/>
<accession>A0A1A9W6Z8</accession>
<sequence length="186" mass="20013">MLNDFSISIGILVAVVMVVLIGVCVGDACNEHKWLDVRHVVAVVAIVGVVAIVAVIVVVNADDDVVANKSVAICLSYFDLIENRGGLSLALIEDEVVVATFSLFVSFCKSCTFQLLQLGVCSHCSNKVFSTTTLCDNSITFCIFECSVTCFTHIKADQASKTQPTVPSPPQQITLKFGKSLNRRPI</sequence>
<keyword evidence="1" id="KW-0812">Transmembrane</keyword>
<dbReference type="EnsemblMetazoa" id="GBRI008441-RA">
    <property type="protein sequence ID" value="GBRI008441-PA"/>
    <property type="gene ID" value="GBRI008441"/>
</dbReference>
<feature type="transmembrane region" description="Helical" evidence="1">
    <location>
        <begin position="40"/>
        <end position="59"/>
    </location>
</feature>
<keyword evidence="1" id="KW-1133">Transmembrane helix</keyword>
<dbReference type="Proteomes" id="UP000091820">
    <property type="component" value="Unassembled WGS sequence"/>
</dbReference>
<feature type="transmembrane region" description="Helical" evidence="1">
    <location>
        <begin position="6"/>
        <end position="28"/>
    </location>
</feature>
<reference evidence="3" key="1">
    <citation type="submission" date="2014-03" db="EMBL/GenBank/DDBJ databases">
        <authorList>
            <person name="Aksoy S."/>
            <person name="Warren W."/>
            <person name="Wilson R.K."/>
        </authorList>
    </citation>
    <scope>NUCLEOTIDE SEQUENCE [LARGE SCALE GENOMIC DNA]</scope>
    <source>
        <strain evidence="3">IAEA</strain>
    </source>
</reference>
<name>A0A1A9W6Z8_9MUSC</name>
<evidence type="ECO:0000313" key="3">
    <source>
        <dbReference type="Proteomes" id="UP000091820"/>
    </source>
</evidence>
<protein>
    <submittedName>
        <fullName evidence="2">Uncharacterized protein</fullName>
    </submittedName>
</protein>
<keyword evidence="1" id="KW-0472">Membrane</keyword>
<organism evidence="2 3">
    <name type="scientific">Glossina brevipalpis</name>
    <dbReference type="NCBI Taxonomy" id="37001"/>
    <lineage>
        <taxon>Eukaryota</taxon>
        <taxon>Metazoa</taxon>
        <taxon>Ecdysozoa</taxon>
        <taxon>Arthropoda</taxon>
        <taxon>Hexapoda</taxon>
        <taxon>Insecta</taxon>
        <taxon>Pterygota</taxon>
        <taxon>Neoptera</taxon>
        <taxon>Endopterygota</taxon>
        <taxon>Diptera</taxon>
        <taxon>Brachycera</taxon>
        <taxon>Muscomorpha</taxon>
        <taxon>Hippoboscoidea</taxon>
        <taxon>Glossinidae</taxon>
        <taxon>Glossina</taxon>
    </lineage>
</organism>
<evidence type="ECO:0000256" key="1">
    <source>
        <dbReference type="SAM" id="Phobius"/>
    </source>
</evidence>
<reference evidence="2" key="2">
    <citation type="submission" date="2020-05" db="UniProtKB">
        <authorList>
            <consortium name="EnsemblMetazoa"/>
        </authorList>
    </citation>
    <scope>IDENTIFICATION</scope>
    <source>
        <strain evidence="2">IAEA</strain>
    </source>
</reference>
<keyword evidence="3" id="KW-1185">Reference proteome</keyword>
<dbReference type="VEuPathDB" id="VectorBase:GBRI008441"/>
<evidence type="ECO:0000313" key="2">
    <source>
        <dbReference type="EnsemblMetazoa" id="GBRI008441-PA"/>
    </source>
</evidence>